<dbReference type="SUPFAM" id="SSF47384">
    <property type="entry name" value="Homodimeric domain of signal transducing histidine kinase"/>
    <property type="match status" value="1"/>
</dbReference>
<dbReference type="PANTHER" id="PTHR45453">
    <property type="entry name" value="PHOSPHATE REGULON SENSOR PROTEIN PHOR"/>
    <property type="match status" value="1"/>
</dbReference>
<comment type="catalytic activity">
    <reaction evidence="1">
        <text>ATP + protein L-histidine = ADP + protein N-phospho-L-histidine.</text>
        <dbReference type="EC" id="2.7.13.3"/>
    </reaction>
</comment>
<dbReference type="PRINTS" id="PR00344">
    <property type="entry name" value="BCTRLSENSOR"/>
</dbReference>
<dbReference type="PANTHER" id="PTHR45453:SF1">
    <property type="entry name" value="PHOSPHATE REGULON SENSOR PROTEIN PHOR"/>
    <property type="match status" value="1"/>
</dbReference>
<evidence type="ECO:0000256" key="7">
    <source>
        <dbReference type="SAM" id="Phobius"/>
    </source>
</evidence>
<dbReference type="SUPFAM" id="SSF55874">
    <property type="entry name" value="ATPase domain of HSP90 chaperone/DNA topoisomerase II/histidine kinase"/>
    <property type="match status" value="1"/>
</dbReference>
<keyword evidence="5" id="KW-0418">Kinase</keyword>
<dbReference type="Gene3D" id="3.30.565.10">
    <property type="entry name" value="Histidine kinase-like ATPase, C-terminal domain"/>
    <property type="match status" value="1"/>
</dbReference>
<dbReference type="RefSeq" id="WP_260763732.1">
    <property type="nucleotide sequence ID" value="NZ_CP045921.1"/>
</dbReference>
<evidence type="ECO:0000313" key="10">
    <source>
        <dbReference type="Proteomes" id="UP001059824"/>
    </source>
</evidence>
<organism evidence="9 10">
    <name type="scientific">Candidatus Mycosynbacter amalyticus</name>
    <dbReference type="NCBI Taxonomy" id="2665156"/>
    <lineage>
        <taxon>Bacteria</taxon>
        <taxon>Candidatus Saccharimonadota</taxon>
        <taxon>Candidatus Saccharimonadota incertae sedis</taxon>
        <taxon>Candidatus Mycosynbacter</taxon>
    </lineage>
</organism>
<dbReference type="EMBL" id="CP045921">
    <property type="protein sequence ID" value="QHN42418.1"/>
    <property type="molecule type" value="Genomic_DNA"/>
</dbReference>
<evidence type="ECO:0000313" key="9">
    <source>
        <dbReference type="EMBL" id="QHN42418.1"/>
    </source>
</evidence>
<accession>A0A857MJU8</accession>
<dbReference type="KEGG" id="mama:GII36_00900"/>
<dbReference type="AlphaFoldDB" id="A0A857MJU8"/>
<keyword evidence="7" id="KW-1133">Transmembrane helix</keyword>
<dbReference type="PROSITE" id="PS50109">
    <property type="entry name" value="HIS_KIN"/>
    <property type="match status" value="1"/>
</dbReference>
<dbReference type="Pfam" id="PF00512">
    <property type="entry name" value="HisKA"/>
    <property type="match status" value="1"/>
</dbReference>
<dbReference type="CDD" id="cd00075">
    <property type="entry name" value="HATPase"/>
    <property type="match status" value="1"/>
</dbReference>
<dbReference type="FunFam" id="1.10.287.130:FF:000001">
    <property type="entry name" value="Two-component sensor histidine kinase"/>
    <property type="match status" value="1"/>
</dbReference>
<name>A0A857MJU8_9BACT</name>
<dbReference type="GO" id="GO:0004721">
    <property type="term" value="F:phosphoprotein phosphatase activity"/>
    <property type="evidence" value="ECO:0007669"/>
    <property type="project" value="TreeGrafter"/>
</dbReference>
<feature type="domain" description="Histidine kinase" evidence="8">
    <location>
        <begin position="118"/>
        <end position="333"/>
    </location>
</feature>
<evidence type="ECO:0000256" key="4">
    <source>
        <dbReference type="ARBA" id="ARBA00022679"/>
    </source>
</evidence>
<dbReference type="SMART" id="SM00388">
    <property type="entry name" value="HisKA"/>
    <property type="match status" value="1"/>
</dbReference>
<feature type="transmembrane region" description="Helical" evidence="7">
    <location>
        <begin position="12"/>
        <end position="32"/>
    </location>
</feature>
<evidence type="ECO:0000256" key="3">
    <source>
        <dbReference type="ARBA" id="ARBA00022553"/>
    </source>
</evidence>
<keyword evidence="4" id="KW-0808">Transferase</keyword>
<dbReference type="InterPro" id="IPR003661">
    <property type="entry name" value="HisK_dim/P_dom"/>
</dbReference>
<dbReference type="Pfam" id="PF02518">
    <property type="entry name" value="HATPase_c"/>
    <property type="match status" value="1"/>
</dbReference>
<dbReference type="SMART" id="SM00387">
    <property type="entry name" value="HATPase_c"/>
    <property type="match status" value="1"/>
</dbReference>
<reference evidence="9" key="1">
    <citation type="journal article" date="2021" name="Nat. Microbiol.">
        <title>Cocultivation of an ultrasmall environmental parasitic bacterium with lytic ability against bacteria associated with wastewater foams.</title>
        <authorList>
            <person name="Batinovic S."/>
            <person name="Rose J.J.A."/>
            <person name="Ratcliffe J."/>
            <person name="Seviour R.J."/>
            <person name="Petrovski S."/>
        </authorList>
    </citation>
    <scope>NUCLEOTIDE SEQUENCE</scope>
    <source>
        <strain evidence="9">JR1</strain>
    </source>
</reference>
<evidence type="ECO:0000256" key="2">
    <source>
        <dbReference type="ARBA" id="ARBA00012438"/>
    </source>
</evidence>
<keyword evidence="3" id="KW-0597">Phosphoprotein</keyword>
<keyword evidence="7" id="KW-0472">Membrane</keyword>
<gene>
    <name evidence="9" type="ORF">GII36_00900</name>
</gene>
<dbReference type="InterPro" id="IPR050351">
    <property type="entry name" value="BphY/WalK/GraS-like"/>
</dbReference>
<dbReference type="InterPro" id="IPR036097">
    <property type="entry name" value="HisK_dim/P_sf"/>
</dbReference>
<dbReference type="InterPro" id="IPR036890">
    <property type="entry name" value="HATPase_C_sf"/>
</dbReference>
<dbReference type="Gene3D" id="1.10.287.130">
    <property type="match status" value="1"/>
</dbReference>
<protein>
    <recommendedName>
        <fullName evidence="2">histidine kinase</fullName>
        <ecNumber evidence="2">2.7.13.3</ecNumber>
    </recommendedName>
</protein>
<dbReference type="InterPro" id="IPR003594">
    <property type="entry name" value="HATPase_dom"/>
</dbReference>
<evidence type="ECO:0000259" key="8">
    <source>
        <dbReference type="PROSITE" id="PS50109"/>
    </source>
</evidence>
<evidence type="ECO:0000256" key="5">
    <source>
        <dbReference type="ARBA" id="ARBA00022777"/>
    </source>
</evidence>
<dbReference type="GO" id="GO:0005886">
    <property type="term" value="C:plasma membrane"/>
    <property type="evidence" value="ECO:0007669"/>
    <property type="project" value="TreeGrafter"/>
</dbReference>
<keyword evidence="10" id="KW-1185">Reference proteome</keyword>
<keyword evidence="7" id="KW-0812">Transmembrane</keyword>
<evidence type="ECO:0000256" key="6">
    <source>
        <dbReference type="ARBA" id="ARBA00023012"/>
    </source>
</evidence>
<sequence>MYRKTAIRLTVQYSILLLAVLAVFSAGLYLWVDDLFDTQYIQEVENKLGTNDDLAVTEQQHRTVEAAAEVAVEQFRNVLLLADITAFALIPFASYAITRRSLKPLVEANESQKRFIANASHELRTPLAVMSGEFELALKKERDADYFRNTIISSKEELERLNRLTNQLMELQRIENNSHKAMTNMHPISTARLVQNVYEEHRKKFVSGGFEFANVTSNNVGKIVGNYDLLQTAVGNLLSNAIKYSKPNSLIQVGAINEGGKVAIYVENTPDQRLNTKDTKQLFERFFQAKEEFRKKGFGLGLAIVKAIMDVHKGDIEVSRIDDRLRFSLKMRP</sequence>
<proteinExistence type="predicted"/>
<evidence type="ECO:0000256" key="1">
    <source>
        <dbReference type="ARBA" id="ARBA00000085"/>
    </source>
</evidence>
<dbReference type="CDD" id="cd00082">
    <property type="entry name" value="HisKA"/>
    <property type="match status" value="1"/>
</dbReference>
<dbReference type="GO" id="GO:0000155">
    <property type="term" value="F:phosphorelay sensor kinase activity"/>
    <property type="evidence" value="ECO:0007669"/>
    <property type="project" value="InterPro"/>
</dbReference>
<dbReference type="EC" id="2.7.13.3" evidence="2"/>
<dbReference type="InterPro" id="IPR005467">
    <property type="entry name" value="His_kinase_dom"/>
</dbReference>
<dbReference type="InterPro" id="IPR004358">
    <property type="entry name" value="Sig_transdc_His_kin-like_C"/>
</dbReference>
<dbReference type="Proteomes" id="UP001059824">
    <property type="component" value="Chromosome"/>
</dbReference>
<keyword evidence="6" id="KW-0902">Two-component regulatory system</keyword>
<dbReference type="GO" id="GO:0016036">
    <property type="term" value="P:cellular response to phosphate starvation"/>
    <property type="evidence" value="ECO:0007669"/>
    <property type="project" value="TreeGrafter"/>
</dbReference>